<protein>
    <submittedName>
        <fullName evidence="2">Uncharacterized protein</fullName>
    </submittedName>
</protein>
<dbReference type="EMBL" id="JARTLD010000104">
    <property type="protein sequence ID" value="MED5021044.1"/>
    <property type="molecule type" value="Genomic_DNA"/>
</dbReference>
<evidence type="ECO:0000313" key="2">
    <source>
        <dbReference type="EMBL" id="MED5021044.1"/>
    </source>
</evidence>
<proteinExistence type="predicted"/>
<evidence type="ECO:0000313" key="3">
    <source>
        <dbReference type="Proteomes" id="UP001343257"/>
    </source>
</evidence>
<feature type="region of interest" description="Disordered" evidence="1">
    <location>
        <begin position="1"/>
        <end position="39"/>
    </location>
</feature>
<organism evidence="2 3">
    <name type="scientific">Paenibacillus chibensis</name>
    <dbReference type="NCBI Taxonomy" id="59846"/>
    <lineage>
        <taxon>Bacteria</taxon>
        <taxon>Bacillati</taxon>
        <taxon>Bacillota</taxon>
        <taxon>Bacilli</taxon>
        <taxon>Bacillales</taxon>
        <taxon>Paenibacillaceae</taxon>
        <taxon>Paenibacillus</taxon>
    </lineage>
</organism>
<keyword evidence="3" id="KW-1185">Reference proteome</keyword>
<dbReference type="Proteomes" id="UP001343257">
    <property type="component" value="Unassembled WGS sequence"/>
</dbReference>
<name>A0ABU6Q1N7_9BACL</name>
<dbReference type="RefSeq" id="WP_328282437.1">
    <property type="nucleotide sequence ID" value="NZ_JARTLD010000104.1"/>
</dbReference>
<sequence>MTPRKFEGSGNKQNDKGPLKGQGGTIQKGGTAPAVDGASRPYEEVYKEYAAEAKKSLGRQELPQQMQSLVENYFTGINPSP</sequence>
<accession>A0ABU6Q1N7</accession>
<evidence type="ECO:0000256" key="1">
    <source>
        <dbReference type="SAM" id="MobiDB-lite"/>
    </source>
</evidence>
<reference evidence="2 3" key="1">
    <citation type="submission" date="2023-03" db="EMBL/GenBank/DDBJ databases">
        <title>Bacillus Genome Sequencing.</title>
        <authorList>
            <person name="Dunlap C."/>
        </authorList>
    </citation>
    <scope>NUCLEOTIDE SEQUENCE [LARGE SCALE GENOMIC DNA]</scope>
    <source>
        <strain evidence="2 3">NRS-52</strain>
    </source>
</reference>
<comment type="caution">
    <text evidence="2">The sequence shown here is derived from an EMBL/GenBank/DDBJ whole genome shotgun (WGS) entry which is preliminary data.</text>
</comment>
<gene>
    <name evidence="2" type="ORF">P9847_27655</name>
</gene>
<feature type="compositionally biased region" description="Basic and acidic residues" evidence="1">
    <location>
        <begin position="1"/>
        <end position="18"/>
    </location>
</feature>